<dbReference type="Proteomes" id="UP001497700">
    <property type="component" value="Unassembled WGS sequence"/>
</dbReference>
<organism evidence="1 2">
    <name type="scientific">Hypoxylon rubiginosum</name>
    <dbReference type="NCBI Taxonomy" id="110542"/>
    <lineage>
        <taxon>Eukaryota</taxon>
        <taxon>Fungi</taxon>
        <taxon>Dikarya</taxon>
        <taxon>Ascomycota</taxon>
        <taxon>Pezizomycotina</taxon>
        <taxon>Sordariomycetes</taxon>
        <taxon>Xylariomycetidae</taxon>
        <taxon>Xylariales</taxon>
        <taxon>Hypoxylaceae</taxon>
        <taxon>Hypoxylon</taxon>
    </lineage>
</organism>
<evidence type="ECO:0000313" key="1">
    <source>
        <dbReference type="EMBL" id="KAI4866069.1"/>
    </source>
</evidence>
<protein>
    <submittedName>
        <fullName evidence="1">Transcription factor IIIC subunit delta N-term-domain-containing protein</fullName>
    </submittedName>
</protein>
<proteinExistence type="predicted"/>
<gene>
    <name evidence="1" type="ORF">F4820DRAFT_268859</name>
</gene>
<sequence length="723" mass="77934">MPSRNDSTIIPLESFNLVAVPASTHNIAWSPDAELAIGCDDCVFIFLPEFSTNTSTAGQGSEVPRQYNDAALRFPSVEHRHPELNRPLFETAEQEFPEFEHVPGGGGSGIVTGQGSSMNHGVALEWSPSGLGRMKRSVLAVLTGAGAITVYCEGASDGTNASKIRGRNARSLRPWVAAWGVGAGLLLPRADGHDAQYSKEYITAFAWARDTNDRGAFMAYATDDGEVVIVSVQAKHDSDATPGDCGLWRVEEVARFIAEGPHPRLDPTDPDYSPSGSSFSLSWSSWLKRGFSKTAMISYVANNYVGFREVTVNWPRRGMVTPRVTVSTVDSNGVCLYLAPDAFVVWEDLIWTIGTSKVCRGMIATPAKAQAFQVAFDSKESEIASHTTDECGTTYPEAESDGPTQNPITGLIIHPPSLSQSTPTPCYTLVRLSATHENDSWYQTNLPLPPYPEDGAVGPKWATEINQIIEHQVPRALAHRLDSDAGSVKSDGDSDDGNNGMDEERSEFDPNDAMVGIDTEDQVHINRVRIWGMAASPGGGITVVFITQYGTMWPGRDTFAGHKCRVLFGRFDSSTGQSEEANTTLAMKKLSTEARAWEWMYGGGPPVAGVGAGISTPTQERNKQRALKDHFAIVSRSQVCPFCELPLEPVGKSSRCPRGHVLDTCATTGLPILAPGLSRMCSVCGSKCLKPGDLVAMAPQLKEIIMGEISTEFCGGCGGKFVN</sequence>
<reference evidence="1 2" key="1">
    <citation type="journal article" date="2022" name="New Phytol.">
        <title>Ecological generalism drives hyperdiversity of secondary metabolite gene clusters in xylarialean endophytes.</title>
        <authorList>
            <person name="Franco M.E.E."/>
            <person name="Wisecaver J.H."/>
            <person name="Arnold A.E."/>
            <person name="Ju Y.M."/>
            <person name="Slot J.C."/>
            <person name="Ahrendt S."/>
            <person name="Moore L.P."/>
            <person name="Eastman K.E."/>
            <person name="Scott K."/>
            <person name="Konkel Z."/>
            <person name="Mondo S.J."/>
            <person name="Kuo A."/>
            <person name="Hayes R.D."/>
            <person name="Haridas S."/>
            <person name="Andreopoulos B."/>
            <person name="Riley R."/>
            <person name="LaButti K."/>
            <person name="Pangilinan J."/>
            <person name="Lipzen A."/>
            <person name="Amirebrahimi M."/>
            <person name="Yan J."/>
            <person name="Adam C."/>
            <person name="Keymanesh K."/>
            <person name="Ng V."/>
            <person name="Louie K."/>
            <person name="Northen T."/>
            <person name="Drula E."/>
            <person name="Henrissat B."/>
            <person name="Hsieh H.M."/>
            <person name="Youens-Clark K."/>
            <person name="Lutzoni F."/>
            <person name="Miadlikowska J."/>
            <person name="Eastwood D.C."/>
            <person name="Hamelin R.C."/>
            <person name="Grigoriev I.V."/>
            <person name="U'Ren J.M."/>
        </authorList>
    </citation>
    <scope>NUCLEOTIDE SEQUENCE [LARGE SCALE GENOMIC DNA]</scope>
    <source>
        <strain evidence="1 2">CBS 119005</strain>
    </source>
</reference>
<keyword evidence="2" id="KW-1185">Reference proteome</keyword>
<dbReference type="EMBL" id="MU393463">
    <property type="protein sequence ID" value="KAI4866069.1"/>
    <property type="molecule type" value="Genomic_DNA"/>
</dbReference>
<accession>A0ACB9Z4Q0</accession>
<comment type="caution">
    <text evidence="1">The sequence shown here is derived from an EMBL/GenBank/DDBJ whole genome shotgun (WGS) entry which is preliminary data.</text>
</comment>
<evidence type="ECO:0000313" key="2">
    <source>
        <dbReference type="Proteomes" id="UP001497700"/>
    </source>
</evidence>
<name>A0ACB9Z4Q0_9PEZI</name>